<dbReference type="Proteomes" id="UP000324222">
    <property type="component" value="Unassembled WGS sequence"/>
</dbReference>
<proteinExistence type="predicted"/>
<sequence length="109" mass="12366">MAYQRRGKTYLSAVQKAERKAAEEAANEGENKRIRRRCCRPRFSDLFINKEEKALEQSKENVGTKVEETFNLTSSTMRKPLGVNSTLANSTNSVPSFSDTFDNVFGKPR</sequence>
<evidence type="ECO:0000313" key="1">
    <source>
        <dbReference type="EMBL" id="MPC68353.1"/>
    </source>
</evidence>
<keyword evidence="2" id="KW-1185">Reference proteome</keyword>
<dbReference type="OrthoDB" id="21018at2759"/>
<organism evidence="1 2">
    <name type="scientific">Portunus trituberculatus</name>
    <name type="common">Swimming crab</name>
    <name type="synonym">Neptunus trituberculatus</name>
    <dbReference type="NCBI Taxonomy" id="210409"/>
    <lineage>
        <taxon>Eukaryota</taxon>
        <taxon>Metazoa</taxon>
        <taxon>Ecdysozoa</taxon>
        <taxon>Arthropoda</taxon>
        <taxon>Crustacea</taxon>
        <taxon>Multicrustacea</taxon>
        <taxon>Malacostraca</taxon>
        <taxon>Eumalacostraca</taxon>
        <taxon>Eucarida</taxon>
        <taxon>Decapoda</taxon>
        <taxon>Pleocyemata</taxon>
        <taxon>Brachyura</taxon>
        <taxon>Eubrachyura</taxon>
        <taxon>Portunoidea</taxon>
        <taxon>Portunidae</taxon>
        <taxon>Portuninae</taxon>
        <taxon>Portunus</taxon>
    </lineage>
</organism>
<gene>
    <name evidence="1" type="ORF">E2C01_062553</name>
</gene>
<name>A0A5B7HE03_PORTR</name>
<accession>A0A5B7HE03</accession>
<dbReference type="AlphaFoldDB" id="A0A5B7HE03"/>
<comment type="caution">
    <text evidence="1">The sequence shown here is derived from an EMBL/GenBank/DDBJ whole genome shotgun (WGS) entry which is preliminary data.</text>
</comment>
<reference evidence="1 2" key="1">
    <citation type="submission" date="2019-05" db="EMBL/GenBank/DDBJ databases">
        <title>Another draft genome of Portunus trituberculatus and its Hox gene families provides insights of decapod evolution.</title>
        <authorList>
            <person name="Jeong J.-H."/>
            <person name="Song I."/>
            <person name="Kim S."/>
            <person name="Choi T."/>
            <person name="Kim D."/>
            <person name="Ryu S."/>
            <person name="Kim W."/>
        </authorList>
    </citation>
    <scope>NUCLEOTIDE SEQUENCE [LARGE SCALE GENOMIC DNA]</scope>
    <source>
        <tissue evidence="1">Muscle</tissue>
    </source>
</reference>
<dbReference type="EMBL" id="VSRR010027703">
    <property type="protein sequence ID" value="MPC68353.1"/>
    <property type="molecule type" value="Genomic_DNA"/>
</dbReference>
<evidence type="ECO:0000313" key="2">
    <source>
        <dbReference type="Proteomes" id="UP000324222"/>
    </source>
</evidence>
<protein>
    <submittedName>
        <fullName evidence="1">Uncharacterized protein</fullName>
    </submittedName>
</protein>